<evidence type="ECO:0000313" key="1">
    <source>
        <dbReference type="EMBL" id="KAF9782290.1"/>
    </source>
</evidence>
<reference evidence="1" key="1">
    <citation type="journal article" date="2020" name="Nat. Commun.">
        <title>Large-scale genome sequencing of mycorrhizal fungi provides insights into the early evolution of symbiotic traits.</title>
        <authorList>
            <person name="Miyauchi S."/>
            <person name="Kiss E."/>
            <person name="Kuo A."/>
            <person name="Drula E."/>
            <person name="Kohler A."/>
            <person name="Sanchez-Garcia M."/>
            <person name="Morin E."/>
            <person name="Andreopoulos B."/>
            <person name="Barry K.W."/>
            <person name="Bonito G."/>
            <person name="Buee M."/>
            <person name="Carver A."/>
            <person name="Chen C."/>
            <person name="Cichocki N."/>
            <person name="Clum A."/>
            <person name="Culley D."/>
            <person name="Crous P.W."/>
            <person name="Fauchery L."/>
            <person name="Girlanda M."/>
            <person name="Hayes R.D."/>
            <person name="Keri Z."/>
            <person name="LaButti K."/>
            <person name="Lipzen A."/>
            <person name="Lombard V."/>
            <person name="Magnuson J."/>
            <person name="Maillard F."/>
            <person name="Murat C."/>
            <person name="Nolan M."/>
            <person name="Ohm R.A."/>
            <person name="Pangilinan J."/>
            <person name="Pereira M.F."/>
            <person name="Perotto S."/>
            <person name="Peter M."/>
            <person name="Pfister S."/>
            <person name="Riley R."/>
            <person name="Sitrit Y."/>
            <person name="Stielow J.B."/>
            <person name="Szollosi G."/>
            <person name="Zifcakova L."/>
            <person name="Stursova M."/>
            <person name="Spatafora J.W."/>
            <person name="Tedersoo L."/>
            <person name="Vaario L.M."/>
            <person name="Yamada A."/>
            <person name="Yan M."/>
            <person name="Wang P."/>
            <person name="Xu J."/>
            <person name="Bruns T."/>
            <person name="Baldrian P."/>
            <person name="Vilgalys R."/>
            <person name="Dunand C."/>
            <person name="Henrissat B."/>
            <person name="Grigoriev I.V."/>
            <person name="Hibbett D."/>
            <person name="Nagy L.G."/>
            <person name="Martin F.M."/>
        </authorList>
    </citation>
    <scope>NUCLEOTIDE SEQUENCE</scope>
    <source>
        <strain evidence="1">UH-Tt-Lm1</strain>
    </source>
</reference>
<dbReference type="AlphaFoldDB" id="A0A9P6HC90"/>
<proteinExistence type="predicted"/>
<dbReference type="Proteomes" id="UP000736335">
    <property type="component" value="Unassembled WGS sequence"/>
</dbReference>
<sequence>MPSVAELVPHSDLQENVGDDVVLDCFRRAHEDPLVERYNSDLFVSGLERARLGGDEEDHLLVTRREQLEQYQTRWSRLEFASSEDIPFNPGDTYDIAEGVIAWRVLKEAGTVRFLQIGSSSRGVPRLEWKMRCQENVLCLKIDPASNVFATLAPKNNWRTAVIALRTMTDGLPHPKAQRQIIVHDIYASFSSEWWGELHITRSRLGVVFRSVDLEDNGFSVVVWDWTTGEMVLRLENERRKAIQFLDEHRILVWEDDDNFLDVYDTSCAPEVGWSLENRALRLGLPDAIYFDVKMHSGSLHGSKPAHLDGVVPFFAADSAKIMVINAITDNEFTEEAVGTSIIVLIEDILRAFQKGPLGTVVRWEDWCGITATFDFKCFPGQTEDERHSFVAGSRFISSPQDCGLKGYCRLEVYDFNPHYINFAQATGQQLVIMGDGGLRYVKNQIVVPWREGETGITYHLVHLTEDHVIIDDAHCPEGSGACLRALSV</sequence>
<comment type="caution">
    <text evidence="1">The sequence shown here is derived from an EMBL/GenBank/DDBJ whole genome shotgun (WGS) entry which is preliminary data.</text>
</comment>
<dbReference type="OrthoDB" id="3192153at2759"/>
<name>A0A9P6HC90_9AGAM</name>
<gene>
    <name evidence="1" type="ORF">BJ322DRAFT_1111162</name>
</gene>
<evidence type="ECO:0000313" key="2">
    <source>
        <dbReference type="Proteomes" id="UP000736335"/>
    </source>
</evidence>
<keyword evidence="2" id="KW-1185">Reference proteome</keyword>
<dbReference type="EMBL" id="WIUZ02000012">
    <property type="protein sequence ID" value="KAF9782290.1"/>
    <property type="molecule type" value="Genomic_DNA"/>
</dbReference>
<accession>A0A9P6HC90</accession>
<protein>
    <submittedName>
        <fullName evidence="1">Uncharacterized protein</fullName>
    </submittedName>
</protein>
<organism evidence="1 2">
    <name type="scientific">Thelephora terrestris</name>
    <dbReference type="NCBI Taxonomy" id="56493"/>
    <lineage>
        <taxon>Eukaryota</taxon>
        <taxon>Fungi</taxon>
        <taxon>Dikarya</taxon>
        <taxon>Basidiomycota</taxon>
        <taxon>Agaricomycotina</taxon>
        <taxon>Agaricomycetes</taxon>
        <taxon>Thelephorales</taxon>
        <taxon>Thelephoraceae</taxon>
        <taxon>Thelephora</taxon>
    </lineage>
</organism>
<reference evidence="1" key="2">
    <citation type="submission" date="2020-11" db="EMBL/GenBank/DDBJ databases">
        <authorList>
            <consortium name="DOE Joint Genome Institute"/>
            <person name="Kuo A."/>
            <person name="Miyauchi S."/>
            <person name="Kiss E."/>
            <person name="Drula E."/>
            <person name="Kohler A."/>
            <person name="Sanchez-Garcia M."/>
            <person name="Andreopoulos B."/>
            <person name="Barry K.W."/>
            <person name="Bonito G."/>
            <person name="Buee M."/>
            <person name="Carver A."/>
            <person name="Chen C."/>
            <person name="Cichocki N."/>
            <person name="Clum A."/>
            <person name="Culley D."/>
            <person name="Crous P.W."/>
            <person name="Fauchery L."/>
            <person name="Girlanda M."/>
            <person name="Hayes R."/>
            <person name="Keri Z."/>
            <person name="Labutti K."/>
            <person name="Lipzen A."/>
            <person name="Lombard V."/>
            <person name="Magnuson J."/>
            <person name="Maillard F."/>
            <person name="Morin E."/>
            <person name="Murat C."/>
            <person name="Nolan M."/>
            <person name="Ohm R."/>
            <person name="Pangilinan J."/>
            <person name="Pereira M."/>
            <person name="Perotto S."/>
            <person name="Peter M."/>
            <person name="Riley R."/>
            <person name="Sitrit Y."/>
            <person name="Stielow B."/>
            <person name="Szollosi G."/>
            <person name="Zifcakova L."/>
            <person name="Stursova M."/>
            <person name="Spatafora J.W."/>
            <person name="Tedersoo L."/>
            <person name="Vaario L.-M."/>
            <person name="Yamada A."/>
            <person name="Yan M."/>
            <person name="Wang P."/>
            <person name="Xu J."/>
            <person name="Bruns T."/>
            <person name="Baldrian P."/>
            <person name="Vilgalys R."/>
            <person name="Henrissat B."/>
            <person name="Grigoriev I.V."/>
            <person name="Hibbett D."/>
            <person name="Nagy L.G."/>
            <person name="Martin F.M."/>
        </authorList>
    </citation>
    <scope>NUCLEOTIDE SEQUENCE</scope>
    <source>
        <strain evidence="1">UH-Tt-Lm1</strain>
    </source>
</reference>